<dbReference type="Gene3D" id="3.90.1210.10">
    <property type="entry name" value="Antifreeze-like/N-acetylneuraminic acid synthase C-terminal domain"/>
    <property type="match status" value="1"/>
</dbReference>
<gene>
    <name evidence="2" type="ORF">EV378_2531</name>
</gene>
<proteinExistence type="predicted"/>
<name>A0A4R1I2G8_PSEEN</name>
<evidence type="ECO:0000259" key="1">
    <source>
        <dbReference type="SMART" id="SM00858"/>
    </source>
</evidence>
<evidence type="ECO:0000313" key="2">
    <source>
        <dbReference type="EMBL" id="TCK26689.1"/>
    </source>
</evidence>
<feature type="domain" description="SAF" evidence="1">
    <location>
        <begin position="39"/>
        <end position="101"/>
    </location>
</feature>
<keyword evidence="3" id="KW-1185">Reference proteome</keyword>
<accession>A0A4R1I2G8</accession>
<dbReference type="AlphaFoldDB" id="A0A4R1I2G8"/>
<reference evidence="2 3" key="1">
    <citation type="submission" date="2019-03" db="EMBL/GenBank/DDBJ databases">
        <title>Sequencing the genomes of 1000 actinobacteria strains.</title>
        <authorList>
            <person name="Klenk H.-P."/>
        </authorList>
    </citation>
    <scope>NUCLEOTIDE SEQUENCE [LARGE SCALE GENOMIC DNA]</scope>
    <source>
        <strain evidence="2 3">DSM 44969</strain>
    </source>
</reference>
<dbReference type="Pfam" id="PF08666">
    <property type="entry name" value="SAF"/>
    <property type="match status" value="1"/>
</dbReference>
<sequence>MLRGPDWARTALIRRIAAGLLTLAAVALLLVPEDAPAETSVLVAVRDLAPGSTVAAADLAVRRWPTAQVPAGALHAVPDADGRVLAGAVRAGEALTDLRLIGPQLVVRAGGPDAAAVPLRPADPAVAALLAPGTVVDVVAPGDGAGGARVVAGRATVLSVLATAPGGPGRGTEGPLVLVALPQDVATEVAAASLAGELAVTLR</sequence>
<dbReference type="CDD" id="cd11614">
    <property type="entry name" value="SAF_CpaB_FlgA_like"/>
    <property type="match status" value="1"/>
</dbReference>
<organism evidence="2 3">
    <name type="scientific">Pseudonocardia endophytica</name>
    <dbReference type="NCBI Taxonomy" id="401976"/>
    <lineage>
        <taxon>Bacteria</taxon>
        <taxon>Bacillati</taxon>
        <taxon>Actinomycetota</taxon>
        <taxon>Actinomycetes</taxon>
        <taxon>Pseudonocardiales</taxon>
        <taxon>Pseudonocardiaceae</taxon>
        <taxon>Pseudonocardia</taxon>
    </lineage>
</organism>
<evidence type="ECO:0000313" key="3">
    <source>
        <dbReference type="Proteomes" id="UP000295560"/>
    </source>
</evidence>
<dbReference type="EMBL" id="SMFZ01000001">
    <property type="protein sequence ID" value="TCK26689.1"/>
    <property type="molecule type" value="Genomic_DNA"/>
</dbReference>
<dbReference type="SMART" id="SM00858">
    <property type="entry name" value="SAF"/>
    <property type="match status" value="1"/>
</dbReference>
<dbReference type="InterPro" id="IPR013974">
    <property type="entry name" value="SAF"/>
</dbReference>
<comment type="caution">
    <text evidence="2">The sequence shown here is derived from an EMBL/GenBank/DDBJ whole genome shotgun (WGS) entry which is preliminary data.</text>
</comment>
<dbReference type="Proteomes" id="UP000295560">
    <property type="component" value="Unassembled WGS sequence"/>
</dbReference>
<protein>
    <submittedName>
        <fullName evidence="2">Flp pilus assembly protein CpaB</fullName>
    </submittedName>
</protein>